<dbReference type="GO" id="GO:0004523">
    <property type="term" value="F:RNA-DNA hybrid ribonuclease activity"/>
    <property type="evidence" value="ECO:0007669"/>
    <property type="project" value="InterPro"/>
</dbReference>
<sequence length="192" mass="21497">MMAALEFLRVGCRWQIGMGHSVNIWKVPWIPRTPSFLVITPNPHDTRALHVSDLILEDTSEWDVGVVNDLFWLEDRDLILQILLSLIGTSDLLCDGGRTLGFRILARNAEGSYLAWLSFKLDRGGSMEVVEALAAREAICIALWHQWRRVILEDDCSSLMSKLSSVVVDLVDTSPFAAVIRSLSSQIGMFPT</sequence>
<dbReference type="GO" id="GO:0003676">
    <property type="term" value="F:nucleic acid binding"/>
    <property type="evidence" value="ECO:0007669"/>
    <property type="project" value="InterPro"/>
</dbReference>
<proteinExistence type="predicted"/>
<feature type="domain" description="RNase H type-1" evidence="1">
    <location>
        <begin position="99"/>
        <end position="168"/>
    </location>
</feature>
<evidence type="ECO:0000313" key="2">
    <source>
        <dbReference type="EMBL" id="KAL0328279.1"/>
    </source>
</evidence>
<name>A0AAW2M9U1_9LAMI</name>
<gene>
    <name evidence="2" type="ORF">Scaly_2260500</name>
</gene>
<organism evidence="2">
    <name type="scientific">Sesamum calycinum</name>
    <dbReference type="NCBI Taxonomy" id="2727403"/>
    <lineage>
        <taxon>Eukaryota</taxon>
        <taxon>Viridiplantae</taxon>
        <taxon>Streptophyta</taxon>
        <taxon>Embryophyta</taxon>
        <taxon>Tracheophyta</taxon>
        <taxon>Spermatophyta</taxon>
        <taxon>Magnoliopsida</taxon>
        <taxon>eudicotyledons</taxon>
        <taxon>Gunneridae</taxon>
        <taxon>Pentapetalae</taxon>
        <taxon>asterids</taxon>
        <taxon>lamiids</taxon>
        <taxon>Lamiales</taxon>
        <taxon>Pedaliaceae</taxon>
        <taxon>Sesamum</taxon>
    </lineage>
</organism>
<protein>
    <recommendedName>
        <fullName evidence="1">RNase H type-1 domain-containing protein</fullName>
    </recommendedName>
</protein>
<dbReference type="InterPro" id="IPR002156">
    <property type="entry name" value="RNaseH_domain"/>
</dbReference>
<dbReference type="AlphaFoldDB" id="A0AAW2M9U1"/>
<dbReference type="Pfam" id="PF13456">
    <property type="entry name" value="RVT_3"/>
    <property type="match status" value="1"/>
</dbReference>
<accession>A0AAW2M9U1</accession>
<reference evidence="2" key="2">
    <citation type="journal article" date="2024" name="Plant">
        <title>Genomic evolution and insights into agronomic trait innovations of Sesamum species.</title>
        <authorList>
            <person name="Miao H."/>
            <person name="Wang L."/>
            <person name="Qu L."/>
            <person name="Liu H."/>
            <person name="Sun Y."/>
            <person name="Le M."/>
            <person name="Wang Q."/>
            <person name="Wei S."/>
            <person name="Zheng Y."/>
            <person name="Lin W."/>
            <person name="Duan Y."/>
            <person name="Cao H."/>
            <person name="Xiong S."/>
            <person name="Wang X."/>
            <person name="Wei L."/>
            <person name="Li C."/>
            <person name="Ma Q."/>
            <person name="Ju M."/>
            <person name="Zhao R."/>
            <person name="Li G."/>
            <person name="Mu C."/>
            <person name="Tian Q."/>
            <person name="Mei H."/>
            <person name="Zhang T."/>
            <person name="Gao T."/>
            <person name="Zhang H."/>
        </authorList>
    </citation>
    <scope>NUCLEOTIDE SEQUENCE</scope>
    <source>
        <strain evidence="2">KEN8</strain>
    </source>
</reference>
<dbReference type="EMBL" id="JACGWM010000014">
    <property type="protein sequence ID" value="KAL0328279.1"/>
    <property type="molecule type" value="Genomic_DNA"/>
</dbReference>
<comment type="caution">
    <text evidence="2">The sequence shown here is derived from an EMBL/GenBank/DDBJ whole genome shotgun (WGS) entry which is preliminary data.</text>
</comment>
<evidence type="ECO:0000259" key="1">
    <source>
        <dbReference type="Pfam" id="PF13456"/>
    </source>
</evidence>
<reference evidence="2" key="1">
    <citation type="submission" date="2020-06" db="EMBL/GenBank/DDBJ databases">
        <authorList>
            <person name="Li T."/>
            <person name="Hu X."/>
            <person name="Zhang T."/>
            <person name="Song X."/>
            <person name="Zhang H."/>
            <person name="Dai N."/>
            <person name="Sheng W."/>
            <person name="Hou X."/>
            <person name="Wei L."/>
        </authorList>
    </citation>
    <scope>NUCLEOTIDE SEQUENCE</scope>
    <source>
        <strain evidence="2">KEN8</strain>
        <tissue evidence="2">Leaf</tissue>
    </source>
</reference>